<feature type="region of interest" description="Disordered" evidence="1">
    <location>
        <begin position="90"/>
        <end position="114"/>
    </location>
</feature>
<organism evidence="2 3">
    <name type="scientific">Streptomyces coelicolor (strain ATCC BAA-471 / A3(2) / M145)</name>
    <dbReference type="NCBI Taxonomy" id="100226"/>
    <lineage>
        <taxon>Bacteria</taxon>
        <taxon>Bacillati</taxon>
        <taxon>Actinomycetota</taxon>
        <taxon>Actinomycetes</taxon>
        <taxon>Kitasatosporales</taxon>
        <taxon>Streptomycetaceae</taxon>
        <taxon>Streptomyces</taxon>
        <taxon>Streptomyces albidoflavus group</taxon>
    </lineage>
</organism>
<gene>
    <name evidence="2" type="ordered locus">SCO0161</name>
    <name evidence="2" type="ORF">SCJ1.10c</name>
</gene>
<protein>
    <submittedName>
        <fullName evidence="2">Uncharacterized protein</fullName>
    </submittedName>
</protein>
<dbReference type="InParanoid" id="Q9RJ04"/>
<dbReference type="AlphaFoldDB" id="Q9RJ04"/>
<evidence type="ECO:0000313" key="2">
    <source>
        <dbReference type="EMBL" id="CAB53128.1"/>
    </source>
</evidence>
<dbReference type="Proteomes" id="UP000001973">
    <property type="component" value="Chromosome"/>
</dbReference>
<reference evidence="2 3" key="1">
    <citation type="journal article" date="1996" name="Mol. Microbiol.">
        <title>A set of ordered cosmids and a detailed genetic and physical map for the 8 Mb Streptomyces coelicolor A3(2) chromosome.</title>
        <authorList>
            <person name="Redenbach M."/>
            <person name="Kieser H.M."/>
            <person name="Denapaite D."/>
            <person name="Eichner A."/>
            <person name="Cullum J."/>
            <person name="Kinashi H."/>
            <person name="Hopwood D.A."/>
        </authorList>
    </citation>
    <scope>NUCLEOTIDE SEQUENCE [LARGE SCALE GENOMIC DNA]</scope>
    <source>
        <strain evidence="3">ATCC BAA-471 / A3(2) / M145</strain>
    </source>
</reference>
<sequence length="114" mass="12266">MLRRSSVASVLYARRSGDPVTVLSARDFIRHLHCSSSVRSAGRAGQAAHRYRLAQPCGTFGAHEPRAGYECGPTACGGLRSGSLRWRTDGASAPLEEGARNGVDSRARRARTVR</sequence>
<dbReference type="EMBL" id="AL645882">
    <property type="protein sequence ID" value="CAB53128.1"/>
    <property type="molecule type" value="Genomic_DNA"/>
</dbReference>
<dbReference type="STRING" id="100226.gene:17757745"/>
<dbReference type="HOGENOM" id="CLU_2119665_0_0_11"/>
<feature type="compositionally biased region" description="Basic and acidic residues" evidence="1">
    <location>
        <begin position="97"/>
        <end position="107"/>
    </location>
</feature>
<evidence type="ECO:0000256" key="1">
    <source>
        <dbReference type="SAM" id="MobiDB-lite"/>
    </source>
</evidence>
<reference evidence="2 3" key="2">
    <citation type="journal article" date="2002" name="Nature">
        <title>Complete genome sequence of the model actinomycete Streptomyces coelicolor A3(2).</title>
        <authorList>
            <person name="Bentley S.D."/>
            <person name="Chater K.F."/>
            <person name="Cerdeno-Tarraga A.M."/>
            <person name="Challis G.L."/>
            <person name="Thomson N.R."/>
            <person name="James K.D."/>
            <person name="Harris D.E."/>
            <person name="Quail M.A."/>
            <person name="Kieser H."/>
            <person name="Harper D."/>
            <person name="Bateman A."/>
            <person name="Brown S."/>
            <person name="Chandra G."/>
            <person name="Chen C.W."/>
            <person name="Collins M."/>
            <person name="Cronin A."/>
            <person name="Fraser A."/>
            <person name="Goble A."/>
            <person name="Hidalgo J."/>
            <person name="Hornsby T."/>
            <person name="Howarth S."/>
            <person name="Huang C.H."/>
            <person name="Kieser T."/>
            <person name="Larke L."/>
            <person name="Murphy L."/>
            <person name="Oliver K."/>
            <person name="O'Neil S."/>
            <person name="Rabbinowitsch E."/>
            <person name="Rajandream M.A."/>
            <person name="Rutherford K."/>
            <person name="Rutter S."/>
            <person name="Seeger K."/>
            <person name="Saunders D."/>
            <person name="Sharp S."/>
            <person name="Squares R."/>
            <person name="Squares S."/>
            <person name="Taylor K."/>
            <person name="Warren T."/>
            <person name="Wietzorrek A."/>
            <person name="Woodward J."/>
            <person name="Barrell B.G."/>
            <person name="Parkhill J."/>
            <person name="Hopwood D.A."/>
        </authorList>
    </citation>
    <scope>NUCLEOTIDE SEQUENCE [LARGE SCALE GENOMIC DNA]</scope>
    <source>
        <strain evidence="3">ATCC BAA-471 / A3(2) / M145</strain>
    </source>
</reference>
<dbReference type="PaxDb" id="100226-SCO0161"/>
<name>Q9RJ04_STRCO</name>
<keyword evidence="3" id="KW-1185">Reference proteome</keyword>
<dbReference type="EMBL" id="AL939104">
    <property type="protein sequence ID" value="CAB53128.1"/>
    <property type="molecule type" value="Genomic_DNA"/>
</dbReference>
<accession>Q9RJ04</accession>
<dbReference type="PIR" id="T36943">
    <property type="entry name" value="T36943"/>
</dbReference>
<proteinExistence type="predicted"/>
<dbReference type="KEGG" id="sco:SCO0161"/>
<evidence type="ECO:0000313" key="3">
    <source>
        <dbReference type="Proteomes" id="UP000001973"/>
    </source>
</evidence>